<dbReference type="Gene3D" id="3.30.160.60">
    <property type="entry name" value="Classic Zinc Finger"/>
    <property type="match status" value="1"/>
</dbReference>
<name>A0A183CXV1_9BILA</name>
<keyword evidence="1" id="KW-0863">Zinc-finger</keyword>
<feature type="domain" description="C2H2-type" evidence="4">
    <location>
        <begin position="428"/>
        <end position="455"/>
    </location>
</feature>
<feature type="compositionally biased region" description="Polar residues" evidence="2">
    <location>
        <begin position="415"/>
        <end position="424"/>
    </location>
</feature>
<evidence type="ECO:0000256" key="3">
    <source>
        <dbReference type="SAM" id="SignalP"/>
    </source>
</evidence>
<dbReference type="SUPFAM" id="SSF57667">
    <property type="entry name" value="beta-beta-alpha zinc fingers"/>
    <property type="match status" value="1"/>
</dbReference>
<evidence type="ECO:0000256" key="1">
    <source>
        <dbReference type="PROSITE-ProRule" id="PRU00042"/>
    </source>
</evidence>
<keyword evidence="1" id="KW-0862">Zinc</keyword>
<feature type="region of interest" description="Disordered" evidence="2">
    <location>
        <begin position="368"/>
        <end position="424"/>
    </location>
</feature>
<gene>
    <name evidence="5" type="ORF">GPUH_LOCUS1292</name>
</gene>
<feature type="domain" description="C2H2-type" evidence="4">
    <location>
        <begin position="487"/>
        <end position="515"/>
    </location>
</feature>
<feature type="signal peptide" evidence="3">
    <location>
        <begin position="1"/>
        <end position="19"/>
    </location>
</feature>
<dbReference type="InterPro" id="IPR036236">
    <property type="entry name" value="Znf_C2H2_sf"/>
</dbReference>
<evidence type="ECO:0000313" key="7">
    <source>
        <dbReference type="WBParaSite" id="GPUH_0000129201-mRNA-1"/>
    </source>
</evidence>
<feature type="chain" id="PRO_5043138483" evidence="3">
    <location>
        <begin position="20"/>
        <end position="519"/>
    </location>
</feature>
<reference evidence="5 6" key="2">
    <citation type="submission" date="2018-11" db="EMBL/GenBank/DDBJ databases">
        <authorList>
            <consortium name="Pathogen Informatics"/>
        </authorList>
    </citation>
    <scope>NUCLEOTIDE SEQUENCE [LARGE SCALE GENOMIC DNA]</scope>
</reference>
<keyword evidence="1" id="KW-0479">Metal-binding</keyword>
<reference evidence="7" key="1">
    <citation type="submission" date="2016-06" db="UniProtKB">
        <authorList>
            <consortium name="WormBaseParasite"/>
        </authorList>
    </citation>
    <scope>IDENTIFICATION</scope>
</reference>
<dbReference type="AlphaFoldDB" id="A0A183CXV1"/>
<evidence type="ECO:0000313" key="6">
    <source>
        <dbReference type="Proteomes" id="UP000271098"/>
    </source>
</evidence>
<dbReference type="Proteomes" id="UP000271098">
    <property type="component" value="Unassembled WGS sequence"/>
</dbReference>
<dbReference type="OrthoDB" id="9998363at2759"/>
<dbReference type="PROSITE" id="PS00028">
    <property type="entry name" value="ZINC_FINGER_C2H2_1"/>
    <property type="match status" value="2"/>
</dbReference>
<dbReference type="WBParaSite" id="GPUH_0000129201-mRNA-1">
    <property type="protein sequence ID" value="GPUH_0000129201-mRNA-1"/>
    <property type="gene ID" value="GPUH_0000129201"/>
</dbReference>
<proteinExistence type="predicted"/>
<evidence type="ECO:0000256" key="2">
    <source>
        <dbReference type="SAM" id="MobiDB-lite"/>
    </source>
</evidence>
<dbReference type="EMBL" id="UYRT01001511">
    <property type="protein sequence ID" value="VDK29755.1"/>
    <property type="molecule type" value="Genomic_DNA"/>
</dbReference>
<evidence type="ECO:0000313" key="5">
    <source>
        <dbReference type="EMBL" id="VDK29755.1"/>
    </source>
</evidence>
<feature type="compositionally biased region" description="Polar residues" evidence="2">
    <location>
        <begin position="388"/>
        <end position="402"/>
    </location>
</feature>
<evidence type="ECO:0000259" key="4">
    <source>
        <dbReference type="PROSITE" id="PS50157"/>
    </source>
</evidence>
<keyword evidence="6" id="KW-1185">Reference proteome</keyword>
<dbReference type="SMART" id="SM00355">
    <property type="entry name" value="ZnF_C2H2"/>
    <property type="match status" value="3"/>
</dbReference>
<protein>
    <submittedName>
        <fullName evidence="7">C2H2-type domain-containing protein</fullName>
    </submittedName>
</protein>
<keyword evidence="3" id="KW-0732">Signal</keyword>
<sequence>MSLAAACKLFICFIPLHLAAPNNHSFLSNDAPHQPFSETIPVIFPGRSSYLSRPDASSRNLATDKSDAGFVENFKTDLSSVEKTLCHRQLERTIEEWLKMDIVSSGQSSNTNENVPTQQGVMDFEAVLFAARPGAVQAAATTSDVYSDQSELWKSRFSRDTFKALISRNAQSSGLQAAADLEQLEHIQQEPIASRGTAALRSNPLFTYVAAQLPSDPVDSSRNNRVSGDFSSISSTQVNSKSISTLLQSLTTDKLEPYATSLYSPASGSDVFSMRRLIDQELEPNSFLTTDPCRAEGASDCKTVLNLALIRNSAACNLVSDTSAKYTLNRLPEKKSGGSTLICNNPIPPAVNRVPISNPSVTAPLHFITKQSTSSKKPNKKPTSPEKLTTSRSVPTQTSVRTELTAAAPGGPIHTAQTSNSTKSTNGFTCGRCGKLFFVYVAFKKHLSSHNKEGEYRCNWPDCSILEKSCGRLSRHYLEHLPANDLYLCEVCGKIYNSWRLFTSHKQSVHTKGEFCFRK</sequence>
<feature type="compositionally biased region" description="Low complexity" evidence="2">
    <location>
        <begin position="369"/>
        <end position="387"/>
    </location>
</feature>
<accession>A0A183CXV1</accession>
<dbReference type="GO" id="GO:0008270">
    <property type="term" value="F:zinc ion binding"/>
    <property type="evidence" value="ECO:0007669"/>
    <property type="project" value="UniProtKB-KW"/>
</dbReference>
<dbReference type="PROSITE" id="PS50157">
    <property type="entry name" value="ZINC_FINGER_C2H2_2"/>
    <property type="match status" value="2"/>
</dbReference>
<dbReference type="InterPro" id="IPR013087">
    <property type="entry name" value="Znf_C2H2_type"/>
</dbReference>
<organism evidence="7">
    <name type="scientific">Gongylonema pulchrum</name>
    <dbReference type="NCBI Taxonomy" id="637853"/>
    <lineage>
        <taxon>Eukaryota</taxon>
        <taxon>Metazoa</taxon>
        <taxon>Ecdysozoa</taxon>
        <taxon>Nematoda</taxon>
        <taxon>Chromadorea</taxon>
        <taxon>Rhabditida</taxon>
        <taxon>Spirurina</taxon>
        <taxon>Spiruromorpha</taxon>
        <taxon>Spiruroidea</taxon>
        <taxon>Gongylonematidae</taxon>
        <taxon>Gongylonema</taxon>
    </lineage>
</organism>